<dbReference type="GO" id="GO:0006357">
    <property type="term" value="P:regulation of transcription by RNA polymerase II"/>
    <property type="evidence" value="ECO:0007669"/>
    <property type="project" value="TreeGrafter"/>
</dbReference>
<dbReference type="PROSITE" id="PS51076">
    <property type="entry name" value="MH2"/>
    <property type="match status" value="1"/>
</dbReference>
<organism evidence="4 5">
    <name type="scientific">Aromia moschata</name>
    <dbReference type="NCBI Taxonomy" id="1265417"/>
    <lineage>
        <taxon>Eukaryota</taxon>
        <taxon>Metazoa</taxon>
        <taxon>Ecdysozoa</taxon>
        <taxon>Arthropoda</taxon>
        <taxon>Hexapoda</taxon>
        <taxon>Insecta</taxon>
        <taxon>Pterygota</taxon>
        <taxon>Neoptera</taxon>
        <taxon>Endopterygota</taxon>
        <taxon>Coleoptera</taxon>
        <taxon>Polyphaga</taxon>
        <taxon>Cucujiformia</taxon>
        <taxon>Chrysomeloidea</taxon>
        <taxon>Cerambycidae</taxon>
        <taxon>Cerambycinae</taxon>
        <taxon>Callichromatini</taxon>
        <taxon>Aromia</taxon>
    </lineage>
</organism>
<dbReference type="EMBL" id="JAPWTK010000170">
    <property type="protein sequence ID" value="KAJ8947054.1"/>
    <property type="molecule type" value="Genomic_DNA"/>
</dbReference>
<dbReference type="InterPro" id="IPR008984">
    <property type="entry name" value="SMAD_FHA_dom_sf"/>
</dbReference>
<dbReference type="InterPro" id="IPR001132">
    <property type="entry name" value="SMAD_dom_Dwarfin-type"/>
</dbReference>
<dbReference type="GO" id="GO:0060395">
    <property type="term" value="P:SMAD protein signal transduction"/>
    <property type="evidence" value="ECO:0007669"/>
    <property type="project" value="TreeGrafter"/>
</dbReference>
<dbReference type="GO" id="GO:0050793">
    <property type="term" value="P:regulation of developmental process"/>
    <property type="evidence" value="ECO:0007669"/>
    <property type="project" value="UniProtKB-ARBA"/>
</dbReference>
<protein>
    <recommendedName>
        <fullName evidence="3">MH2 domain-containing protein</fullName>
    </recommendedName>
</protein>
<accession>A0AAV8Y6H9</accession>
<evidence type="ECO:0000313" key="5">
    <source>
        <dbReference type="Proteomes" id="UP001162162"/>
    </source>
</evidence>
<dbReference type="SUPFAM" id="SSF49879">
    <property type="entry name" value="SMAD/FHA domain"/>
    <property type="match status" value="1"/>
</dbReference>
<dbReference type="Pfam" id="PF03166">
    <property type="entry name" value="MH2"/>
    <property type="match status" value="1"/>
</dbReference>
<dbReference type="InterPro" id="IPR017855">
    <property type="entry name" value="SMAD-like_dom_sf"/>
</dbReference>
<gene>
    <name evidence="4" type="ORF">NQ318_019947</name>
</gene>
<evidence type="ECO:0000256" key="1">
    <source>
        <dbReference type="ARBA" id="ARBA00023015"/>
    </source>
</evidence>
<dbReference type="GO" id="GO:0070411">
    <property type="term" value="F:I-SMAD binding"/>
    <property type="evidence" value="ECO:0007669"/>
    <property type="project" value="TreeGrafter"/>
</dbReference>
<keyword evidence="2" id="KW-0804">Transcription</keyword>
<dbReference type="AlphaFoldDB" id="A0AAV8Y6H9"/>
<dbReference type="GO" id="GO:0071144">
    <property type="term" value="C:heteromeric SMAD protein complex"/>
    <property type="evidence" value="ECO:0007669"/>
    <property type="project" value="TreeGrafter"/>
</dbReference>
<evidence type="ECO:0000256" key="2">
    <source>
        <dbReference type="ARBA" id="ARBA00023163"/>
    </source>
</evidence>
<dbReference type="Proteomes" id="UP001162162">
    <property type="component" value="Unassembled WGS sequence"/>
</dbReference>
<dbReference type="GO" id="GO:0030154">
    <property type="term" value="P:cell differentiation"/>
    <property type="evidence" value="ECO:0007669"/>
    <property type="project" value="TreeGrafter"/>
</dbReference>
<dbReference type="PANTHER" id="PTHR13703:SF54">
    <property type="entry name" value="MOTHERS AGAINST DECAPENTAPLEGIC HOMOLOG"/>
    <property type="match status" value="1"/>
</dbReference>
<dbReference type="GO" id="GO:0009653">
    <property type="term" value="P:anatomical structure morphogenesis"/>
    <property type="evidence" value="ECO:0007669"/>
    <property type="project" value="TreeGrafter"/>
</dbReference>
<name>A0AAV8Y6H9_9CUCU</name>
<keyword evidence="5" id="KW-1185">Reference proteome</keyword>
<comment type="caution">
    <text evidence="4">The sequence shown here is derived from an EMBL/GenBank/DDBJ whole genome shotgun (WGS) entry which is preliminary data.</text>
</comment>
<reference evidence="4" key="1">
    <citation type="journal article" date="2023" name="Insect Mol. Biol.">
        <title>Genome sequencing provides insights into the evolution of gene families encoding plant cell wall-degrading enzymes in longhorned beetles.</title>
        <authorList>
            <person name="Shin N.R."/>
            <person name="Okamura Y."/>
            <person name="Kirsch R."/>
            <person name="Pauchet Y."/>
        </authorList>
    </citation>
    <scope>NUCLEOTIDE SEQUENCE</scope>
    <source>
        <strain evidence="4">AMC_N1</strain>
    </source>
</reference>
<dbReference type="PANTHER" id="PTHR13703">
    <property type="entry name" value="SMAD"/>
    <property type="match status" value="1"/>
</dbReference>
<dbReference type="GO" id="GO:0051239">
    <property type="term" value="P:regulation of multicellular organismal process"/>
    <property type="evidence" value="ECO:0007669"/>
    <property type="project" value="UniProtKB-ARBA"/>
</dbReference>
<sequence length="131" mass="14629">MKHAFVNDSCMNQSEWCNLAYWEMSQRVGPPFPVEPPAVNVFGNVPYGDGLNLETLAQHSFSPPESVRKTRCKIGLGVTLSREDNRVWVYNRSDNPIFVSSLTLEGPDSPSPTRVPAEHCLASTIPRRLLT</sequence>
<evidence type="ECO:0000313" key="4">
    <source>
        <dbReference type="EMBL" id="KAJ8947054.1"/>
    </source>
</evidence>
<dbReference type="SMART" id="SM00524">
    <property type="entry name" value="DWB"/>
    <property type="match status" value="1"/>
</dbReference>
<dbReference type="GO" id="GO:0140416">
    <property type="term" value="F:transcription regulator inhibitor activity"/>
    <property type="evidence" value="ECO:0007669"/>
    <property type="project" value="TreeGrafter"/>
</dbReference>
<dbReference type="GO" id="GO:0009791">
    <property type="term" value="P:post-embryonic development"/>
    <property type="evidence" value="ECO:0007669"/>
    <property type="project" value="UniProtKB-ARBA"/>
</dbReference>
<feature type="domain" description="MH2" evidence="3">
    <location>
        <begin position="16"/>
        <end position="131"/>
    </location>
</feature>
<keyword evidence="1" id="KW-0805">Transcription regulation</keyword>
<dbReference type="Gene3D" id="2.60.200.10">
    <property type="match status" value="1"/>
</dbReference>
<proteinExistence type="predicted"/>
<dbReference type="InterPro" id="IPR013790">
    <property type="entry name" value="Dwarfin"/>
</dbReference>
<evidence type="ECO:0000259" key="3">
    <source>
        <dbReference type="PROSITE" id="PS51076"/>
    </source>
</evidence>